<feature type="chain" id="PRO_5007277176" evidence="2">
    <location>
        <begin position="28"/>
        <end position="237"/>
    </location>
</feature>
<evidence type="ECO:0000313" key="4">
    <source>
        <dbReference type="Proteomes" id="UP000071778"/>
    </source>
</evidence>
<dbReference type="Pfam" id="PF11180">
    <property type="entry name" value="DUF2968"/>
    <property type="match status" value="1"/>
</dbReference>
<dbReference type="AlphaFoldDB" id="A0A127PMW5"/>
<dbReference type="OrthoDB" id="5952682at2"/>
<gene>
    <name evidence="3" type="ORF">CAter282_0853</name>
</gene>
<evidence type="ECO:0000313" key="3">
    <source>
        <dbReference type="EMBL" id="AMP08654.1"/>
    </source>
</evidence>
<proteinExistence type="predicted"/>
<protein>
    <submittedName>
        <fullName evidence="3">Uncharacterized protein</fullName>
    </submittedName>
</protein>
<feature type="signal peptide" evidence="2">
    <location>
        <begin position="1"/>
        <end position="27"/>
    </location>
</feature>
<evidence type="ECO:0000256" key="1">
    <source>
        <dbReference type="SAM" id="Coils"/>
    </source>
</evidence>
<sequence length="237" mass="25720">MNVNVRNVVNGFGLGLLLAGLSINAMAQSTSTGAAATATSPSATVSPAAASAAKPVVSNANSTISELQQLMQGQGISELRTTYNGNYGSSLLFKPDSRTYYVALFQQKNFWRVVKTTSDAQAEQTYKSFVGQTEKLAEVDIRRIKLEAEKQYTEQLISTQEARLSALQNDLAVQQQQEQSVAVQQDQARQQTQLLSNKQQAARSQLTALQSRIRTLEAQQTTLENINLTGGKSSVTK</sequence>
<feature type="coiled-coil region" evidence="1">
    <location>
        <begin position="157"/>
        <end position="226"/>
    </location>
</feature>
<dbReference type="PATRIC" id="fig|279058.17.peg.927"/>
<dbReference type="EMBL" id="CP013235">
    <property type="protein sequence ID" value="AMP08654.1"/>
    <property type="molecule type" value="Genomic_DNA"/>
</dbReference>
<evidence type="ECO:0000256" key="2">
    <source>
        <dbReference type="SAM" id="SignalP"/>
    </source>
</evidence>
<keyword evidence="2" id="KW-0732">Signal</keyword>
<organism evidence="3 4">
    <name type="scientific">Collimonas arenae</name>
    <dbReference type="NCBI Taxonomy" id="279058"/>
    <lineage>
        <taxon>Bacteria</taxon>
        <taxon>Pseudomonadati</taxon>
        <taxon>Pseudomonadota</taxon>
        <taxon>Betaproteobacteria</taxon>
        <taxon>Burkholderiales</taxon>
        <taxon>Oxalobacteraceae</taxon>
        <taxon>Collimonas</taxon>
    </lineage>
</organism>
<accession>A0A127PMW5</accession>
<dbReference type="Proteomes" id="UP000071778">
    <property type="component" value="Chromosome"/>
</dbReference>
<dbReference type="InterPro" id="IPR021350">
    <property type="entry name" value="DUF2968"/>
</dbReference>
<keyword evidence="1" id="KW-0175">Coiled coil</keyword>
<dbReference type="RefSeq" id="WP_061532388.1">
    <property type="nucleotide sequence ID" value="NZ_CP013233.1"/>
</dbReference>
<reference evidence="3 4" key="1">
    <citation type="submission" date="2015-11" db="EMBL/GenBank/DDBJ databases">
        <title>Exploring the genomic traits of fungus-feeding bacterial genus Collimonas.</title>
        <authorList>
            <person name="Song C."/>
            <person name="Schmidt R."/>
            <person name="de Jager V."/>
            <person name="Krzyzanowska D."/>
            <person name="Jongedijk E."/>
            <person name="Cankar K."/>
            <person name="Beekwilder J."/>
            <person name="van Veen A."/>
            <person name="de Boer W."/>
            <person name="van Veen J.A."/>
            <person name="Garbeva P."/>
        </authorList>
    </citation>
    <scope>NUCLEOTIDE SEQUENCE [LARGE SCALE GENOMIC DNA]</scope>
    <source>
        <strain evidence="3 4">Ter282</strain>
    </source>
</reference>
<name>A0A127PMW5_9BURK</name>
<keyword evidence="4" id="KW-1185">Reference proteome</keyword>